<evidence type="ECO:0000256" key="1">
    <source>
        <dbReference type="SAM" id="SignalP"/>
    </source>
</evidence>
<evidence type="ECO:0000313" key="2">
    <source>
        <dbReference type="EMBL" id="HEC05457.1"/>
    </source>
</evidence>
<dbReference type="Proteomes" id="UP000886339">
    <property type="component" value="Unassembled WGS sequence"/>
</dbReference>
<dbReference type="GO" id="GO:0016788">
    <property type="term" value="F:hydrolase activity, acting on ester bonds"/>
    <property type="evidence" value="ECO:0007669"/>
    <property type="project" value="InterPro"/>
</dbReference>
<dbReference type="Gene3D" id="1.10.575.10">
    <property type="entry name" value="P1 Nuclease"/>
    <property type="match status" value="1"/>
</dbReference>
<protein>
    <recommendedName>
        <fullName evidence="3">Phospholipase C/D domain-containing protein</fullName>
    </recommendedName>
</protein>
<proteinExistence type="predicted"/>
<organism evidence="2">
    <name type="scientific">Thiolapillus brandeum</name>
    <dbReference type="NCBI Taxonomy" id="1076588"/>
    <lineage>
        <taxon>Bacteria</taxon>
        <taxon>Pseudomonadati</taxon>
        <taxon>Pseudomonadota</taxon>
        <taxon>Gammaproteobacteria</taxon>
        <taxon>Chromatiales</taxon>
        <taxon>Sedimenticolaceae</taxon>
        <taxon>Thiolapillus</taxon>
    </lineage>
</organism>
<dbReference type="EMBL" id="DRLF01000049">
    <property type="protein sequence ID" value="HEC05457.1"/>
    <property type="molecule type" value="Genomic_DNA"/>
</dbReference>
<comment type="caution">
    <text evidence="2">The sequence shown here is derived from an EMBL/GenBank/DDBJ whole genome shotgun (WGS) entry which is preliminary data.</text>
</comment>
<dbReference type="AlphaFoldDB" id="A0A831RUQ0"/>
<feature type="chain" id="PRO_5033020740" description="Phospholipase C/D domain-containing protein" evidence="1">
    <location>
        <begin position="19"/>
        <end position="238"/>
    </location>
</feature>
<feature type="non-terminal residue" evidence="2">
    <location>
        <position position="238"/>
    </location>
</feature>
<sequence length="238" mass="27571">MKILAVLLLLLVLQPAMAYKVETHARLSQKAATCSVLAEQSFMEGLGLEGLEAKDPLWSQPIKKKDDESEKWFIEWIKEYKKTAYESTIKTLIGWGAKFEDEEFLSRPLNHFFDPVNGRPFHPCPFFVHCNTSPDWALEDGNPRLDLDDQGQSLFDANDRLRYALGLADKDAREQAWAGFFQSFGMVIHHIQDMSQPQHVRNDAHCDSFWCKLSGDYNPSYYEEYTNEHRKEILDQYA</sequence>
<dbReference type="InterPro" id="IPR008947">
    <property type="entry name" value="PLipase_C/P1_nuclease_dom_sf"/>
</dbReference>
<feature type="signal peptide" evidence="1">
    <location>
        <begin position="1"/>
        <end position="18"/>
    </location>
</feature>
<keyword evidence="1" id="KW-0732">Signal</keyword>
<evidence type="ECO:0008006" key="3">
    <source>
        <dbReference type="Google" id="ProtNLM"/>
    </source>
</evidence>
<gene>
    <name evidence="2" type="ORF">ENJ12_01270</name>
</gene>
<name>A0A831RUQ0_9GAMM</name>
<accession>A0A831RUQ0</accession>
<reference evidence="2" key="1">
    <citation type="journal article" date="2020" name="mSystems">
        <title>Genome- and Community-Level Interaction Insights into Carbon Utilization and Element Cycling Functions of Hydrothermarchaeota in Hydrothermal Sediment.</title>
        <authorList>
            <person name="Zhou Z."/>
            <person name="Liu Y."/>
            <person name="Xu W."/>
            <person name="Pan J."/>
            <person name="Luo Z.H."/>
            <person name="Li M."/>
        </authorList>
    </citation>
    <scope>NUCLEOTIDE SEQUENCE [LARGE SCALE GENOMIC DNA]</scope>
    <source>
        <strain evidence="2">HyVt-458</strain>
    </source>
</reference>
<dbReference type="SUPFAM" id="SSF48537">
    <property type="entry name" value="Phospholipase C/P1 nuclease"/>
    <property type="match status" value="1"/>
</dbReference>